<organism evidence="2 3">
    <name type="scientific">Caminibacter mediatlanticus TB-2</name>
    <dbReference type="NCBI Taxonomy" id="391592"/>
    <lineage>
        <taxon>Bacteria</taxon>
        <taxon>Pseudomonadati</taxon>
        <taxon>Campylobacterota</taxon>
        <taxon>Epsilonproteobacteria</taxon>
        <taxon>Nautiliales</taxon>
        <taxon>Nautiliaceae</taxon>
        <taxon>Caminibacter</taxon>
    </lineage>
</organism>
<gene>
    <name evidence="2" type="ORF">CMTB2_05962</name>
</gene>
<feature type="region of interest" description="Disordered" evidence="1">
    <location>
        <begin position="24"/>
        <end position="43"/>
    </location>
</feature>
<accession>A0AAI9AGP1</accession>
<dbReference type="AntiFam" id="ANF00010">
    <property type="entry name" value="tRNA translation"/>
</dbReference>
<protein>
    <submittedName>
        <fullName evidence="2">Uncharacterized protein</fullName>
    </submittedName>
</protein>
<name>A0AAI9AGP1_9BACT</name>
<dbReference type="Proteomes" id="UP000003288">
    <property type="component" value="Unassembled WGS sequence"/>
</dbReference>
<evidence type="ECO:0000313" key="3">
    <source>
        <dbReference type="Proteomes" id="UP000003288"/>
    </source>
</evidence>
<evidence type="ECO:0000256" key="1">
    <source>
        <dbReference type="SAM" id="MobiDB-lite"/>
    </source>
</evidence>
<evidence type="ECO:0000313" key="2">
    <source>
        <dbReference type="EMBL" id="EDM23154.1"/>
    </source>
</evidence>
<dbReference type="EMBL" id="ABCJ01000009">
    <property type="protein sequence ID" value="EDM23154.1"/>
    <property type="molecule type" value="Genomic_DNA"/>
</dbReference>
<comment type="caution">
    <text evidence="2">The sequence shown here is derived from an EMBL/GenBank/DDBJ whole genome shotgun (WGS) entry which is preliminary data.</text>
</comment>
<reference evidence="2 3" key="1">
    <citation type="journal article" date="2011" name="Stand. Genomic Sci.">
        <title>Draft genome sequence of Caminibacter mediatlanticus strain TB-2, an epsilonproteobacterium isolated from a deep-sea hydrothermal vent.</title>
        <authorList>
            <person name="Giovannelli D."/>
            <person name="Ferriera S."/>
            <person name="Johnson J."/>
            <person name="Kravitz S."/>
            <person name="Perez-Rodriguez I."/>
            <person name="Ricci J."/>
            <person name="O'Brien C."/>
            <person name="Voordeckers J.W."/>
            <person name="Bini E."/>
            <person name="Vetriani C."/>
        </authorList>
    </citation>
    <scope>NUCLEOTIDE SEQUENCE [LARGE SCALE GENOMIC DNA]</scope>
    <source>
        <strain evidence="2 3">TB-2</strain>
    </source>
</reference>
<dbReference type="AlphaFoldDB" id="A0AAI9AGP1"/>
<dbReference type="AntiFam" id="ANF00013">
    <property type="entry name" value="tRNA translation"/>
</dbReference>
<proteinExistence type="predicted"/>
<sequence length="64" mass="7069">MARASAFQAEGRGFESRRPLHRAVAPMVERRSPKPLVGGSSPSCPATKCQFLEEVWNGKNKKNN</sequence>